<dbReference type="Proteomes" id="UP000887574">
    <property type="component" value="Unplaced"/>
</dbReference>
<dbReference type="InterPro" id="IPR002557">
    <property type="entry name" value="Chitin-bd_dom"/>
</dbReference>
<keyword evidence="2" id="KW-0812">Transmembrane</keyword>
<dbReference type="GO" id="GO:0008061">
    <property type="term" value="F:chitin binding"/>
    <property type="evidence" value="ECO:0007669"/>
    <property type="project" value="InterPro"/>
</dbReference>
<protein>
    <submittedName>
        <fullName evidence="5">Chitin-binding type-2 domain-containing protein</fullName>
    </submittedName>
</protein>
<evidence type="ECO:0000259" key="3">
    <source>
        <dbReference type="PROSITE" id="PS50940"/>
    </source>
</evidence>
<feature type="region of interest" description="Disordered" evidence="1">
    <location>
        <begin position="301"/>
        <end position="332"/>
    </location>
</feature>
<evidence type="ECO:0000313" key="4">
    <source>
        <dbReference type="Proteomes" id="UP000887574"/>
    </source>
</evidence>
<feature type="compositionally biased region" description="Gly residues" evidence="1">
    <location>
        <begin position="305"/>
        <end position="326"/>
    </location>
</feature>
<reference evidence="5" key="1">
    <citation type="submission" date="2022-11" db="UniProtKB">
        <authorList>
            <consortium name="WormBaseParasite"/>
        </authorList>
    </citation>
    <scope>IDENTIFICATION</scope>
</reference>
<dbReference type="GO" id="GO:0005576">
    <property type="term" value="C:extracellular region"/>
    <property type="evidence" value="ECO:0007669"/>
    <property type="project" value="InterPro"/>
</dbReference>
<dbReference type="WBParaSite" id="jg13750.2">
    <property type="protein sequence ID" value="jg13750.2"/>
    <property type="gene ID" value="jg13750"/>
</dbReference>
<feature type="transmembrane region" description="Helical" evidence="2">
    <location>
        <begin position="69"/>
        <end position="86"/>
    </location>
</feature>
<proteinExistence type="predicted"/>
<evidence type="ECO:0000256" key="2">
    <source>
        <dbReference type="SAM" id="Phobius"/>
    </source>
</evidence>
<evidence type="ECO:0000256" key="1">
    <source>
        <dbReference type="SAM" id="MobiDB-lite"/>
    </source>
</evidence>
<accession>A0A915CYZ3</accession>
<name>A0A915CYZ3_9BILA</name>
<evidence type="ECO:0000313" key="5">
    <source>
        <dbReference type="WBParaSite" id="jg13750.2"/>
    </source>
</evidence>
<keyword evidence="2" id="KW-0472">Membrane</keyword>
<sequence length="471" mass="52330">MNYSSKEFQGPEHVLRLLVIAFRSVASCYVPDVGQCWPMKMNRLFSANFVLRKSAPSQEEFGMIKGREALLWALVFLVILSIANAARIDLQSQRRISCEKLKDANYVFGCSQFYSMCNNVSKYPMQCFDNVVINPAINQCDAIKDVSSCQESSETKLCGSKDTSGRVDGNYENWLTTPTTTTTTIWRPWEEETEERWMRSKENADPAANTATKGAIEFAMFLLCALGMAMSAVKLVELVLEKAPPGNHLPLGVTRALEDGEVPQGNHLLLGVTPALEDGEATLFGAETIVKIATQQGYGYQQQQGHGGDGYGPQQQGYGGEYGGEQGYAKQDNYGPQNYQDEDYGKVTMETATMQTKDMDLSTTTMAMDTPMRLTTARSTDISPWPCPNETKAVATRRAAKATVGSVRRMAMAQTTKMLRTQEAELQARFHTRQYCRYAAAASERSCNFCCRVVARSSKISLNYHYNKSAF</sequence>
<organism evidence="4 5">
    <name type="scientific">Ditylenchus dipsaci</name>
    <dbReference type="NCBI Taxonomy" id="166011"/>
    <lineage>
        <taxon>Eukaryota</taxon>
        <taxon>Metazoa</taxon>
        <taxon>Ecdysozoa</taxon>
        <taxon>Nematoda</taxon>
        <taxon>Chromadorea</taxon>
        <taxon>Rhabditida</taxon>
        <taxon>Tylenchina</taxon>
        <taxon>Tylenchomorpha</taxon>
        <taxon>Sphaerularioidea</taxon>
        <taxon>Anguinidae</taxon>
        <taxon>Anguininae</taxon>
        <taxon>Ditylenchus</taxon>
    </lineage>
</organism>
<dbReference type="AlphaFoldDB" id="A0A915CYZ3"/>
<dbReference type="PROSITE" id="PS50940">
    <property type="entry name" value="CHIT_BIND_II"/>
    <property type="match status" value="1"/>
</dbReference>
<keyword evidence="2" id="KW-1133">Transmembrane helix</keyword>
<keyword evidence="4" id="KW-1185">Reference proteome</keyword>
<feature type="domain" description="Chitin-binding type-2" evidence="3">
    <location>
        <begin position="95"/>
        <end position="151"/>
    </location>
</feature>